<proteinExistence type="predicted"/>
<name>A0A1G9YFL1_9SPHI</name>
<dbReference type="STRING" id="990371.SAMN05421813_1389"/>
<keyword evidence="3" id="KW-1185">Reference proteome</keyword>
<reference evidence="3" key="1">
    <citation type="submission" date="2016-10" db="EMBL/GenBank/DDBJ databases">
        <authorList>
            <person name="Varghese N."/>
            <person name="Submissions S."/>
        </authorList>
    </citation>
    <scope>NUCLEOTIDE SEQUENCE [LARGE SCALE GENOMIC DNA]</scope>
    <source>
        <strain evidence="3">DSM 24536</strain>
    </source>
</reference>
<accession>A0A1G9YFL1</accession>
<dbReference type="EMBL" id="FNHH01000038">
    <property type="protein sequence ID" value="SDN07243.1"/>
    <property type="molecule type" value="Genomic_DNA"/>
</dbReference>
<evidence type="ECO:0008006" key="4">
    <source>
        <dbReference type="Google" id="ProtNLM"/>
    </source>
</evidence>
<keyword evidence="1" id="KW-0732">Signal</keyword>
<feature type="signal peptide" evidence="1">
    <location>
        <begin position="1"/>
        <end position="19"/>
    </location>
</feature>
<dbReference type="RefSeq" id="WP_090706935.1">
    <property type="nucleotide sequence ID" value="NZ_FNHH01000038.1"/>
</dbReference>
<gene>
    <name evidence="2" type="ORF">SAMN05421813_1389</name>
</gene>
<dbReference type="OrthoDB" id="9808473at2"/>
<evidence type="ECO:0000313" key="2">
    <source>
        <dbReference type="EMBL" id="SDN07243.1"/>
    </source>
</evidence>
<feature type="chain" id="PRO_5011558061" description="DUF3108 domain-containing protein" evidence="1">
    <location>
        <begin position="20"/>
        <end position="257"/>
    </location>
</feature>
<evidence type="ECO:0000256" key="1">
    <source>
        <dbReference type="SAM" id="SignalP"/>
    </source>
</evidence>
<dbReference type="AlphaFoldDB" id="A0A1G9YFL1"/>
<evidence type="ECO:0000313" key="3">
    <source>
        <dbReference type="Proteomes" id="UP000199226"/>
    </source>
</evidence>
<dbReference type="InterPro" id="IPR021457">
    <property type="entry name" value="DUF3108"/>
</dbReference>
<protein>
    <recommendedName>
        <fullName evidence="4">DUF3108 domain-containing protein</fullName>
    </recommendedName>
</protein>
<dbReference type="Pfam" id="PF11306">
    <property type="entry name" value="DUF3108"/>
    <property type="match status" value="1"/>
</dbReference>
<dbReference type="Proteomes" id="UP000199226">
    <property type="component" value="Unassembled WGS sequence"/>
</dbReference>
<organism evidence="2 3">
    <name type="scientific">Daejeonella rubra</name>
    <dbReference type="NCBI Taxonomy" id="990371"/>
    <lineage>
        <taxon>Bacteria</taxon>
        <taxon>Pseudomonadati</taxon>
        <taxon>Bacteroidota</taxon>
        <taxon>Sphingobacteriia</taxon>
        <taxon>Sphingobacteriales</taxon>
        <taxon>Sphingobacteriaceae</taxon>
        <taxon>Daejeonella</taxon>
    </lineage>
</organism>
<sequence length="257" mass="29368">MLRKLLIIFLLLTGSSAFAQGLKSNGEPVFKVGEKLQYRLRYGFITAAEASIRVEETTAIFDNKPVYHLIAEGRTAGSFNVFYKVRNRYDSYVDQETMSPYLYTENIREANYRRSDKARFYQDEKKVVSNKGTFKGNGQTFDVVSAYYFARNLNISKLQVGDKFSMDYFLDDGISKMEVQYIGKEVVKTSLGYIRCIKFSPSIQPGRIFRKNSKLYLWITDDANRIPVKAHVEILVGSVTLELMSAEGLKYSMGTAK</sequence>